<dbReference type="GO" id="GO:0000209">
    <property type="term" value="P:protein polyubiquitination"/>
    <property type="evidence" value="ECO:0007669"/>
    <property type="project" value="InterPro"/>
</dbReference>
<comment type="caution">
    <text evidence="5">Lacks conserved residue(s) required for the propagation of feature annotation.</text>
</comment>
<name>A0AAN0IJF0_AMPQE</name>
<reference evidence="7" key="2">
    <citation type="submission" date="2024-06" db="UniProtKB">
        <authorList>
            <consortium name="EnsemblMetazoa"/>
        </authorList>
    </citation>
    <scope>IDENTIFICATION</scope>
</reference>
<dbReference type="Pfam" id="PF00632">
    <property type="entry name" value="HECT"/>
    <property type="match status" value="1"/>
</dbReference>
<evidence type="ECO:0000256" key="1">
    <source>
        <dbReference type="ARBA" id="ARBA00000885"/>
    </source>
</evidence>
<dbReference type="KEGG" id="aqu:100640268"/>
<dbReference type="SUPFAM" id="SSF56204">
    <property type="entry name" value="Hect, E3 ligase catalytic domain"/>
    <property type="match status" value="1"/>
</dbReference>
<dbReference type="PROSITE" id="PS50237">
    <property type="entry name" value="HECT"/>
    <property type="match status" value="1"/>
</dbReference>
<keyword evidence="4 5" id="KW-0833">Ubl conjugation pathway</keyword>
<dbReference type="EnsemblMetazoa" id="XM_003391674.2">
    <property type="protein sequence ID" value="XP_003391722.2"/>
    <property type="gene ID" value="LOC100640268"/>
</dbReference>
<protein>
    <recommendedName>
        <fullName evidence="2">HECT-type E3 ubiquitin transferase</fullName>
        <ecNumber evidence="2">2.3.2.26</ecNumber>
    </recommendedName>
</protein>
<dbReference type="Gene3D" id="3.90.1750.10">
    <property type="entry name" value="Hect, E3 ligase catalytic domains"/>
    <property type="match status" value="1"/>
</dbReference>
<dbReference type="SMART" id="SM00119">
    <property type="entry name" value="HECTc"/>
    <property type="match status" value="1"/>
</dbReference>
<dbReference type="FunFam" id="3.30.2160.10:FF:000004">
    <property type="entry name" value="probable E3 ubiquitin-protein ligase HERC4 isoform X1"/>
    <property type="match status" value="1"/>
</dbReference>
<evidence type="ECO:0000313" key="8">
    <source>
        <dbReference type="Proteomes" id="UP000007879"/>
    </source>
</evidence>
<dbReference type="PANTHER" id="PTHR45700">
    <property type="entry name" value="UBIQUITIN-PROTEIN LIGASE E3C"/>
    <property type="match status" value="1"/>
</dbReference>
<evidence type="ECO:0000256" key="2">
    <source>
        <dbReference type="ARBA" id="ARBA00012485"/>
    </source>
</evidence>
<sequence>MYLLIFTILGMFRFDEDNQFYWFNSVSLESEEQYRLIGILLGLAIYNNVILDVRFPMIVYHKLIGCTPVFKDLYSSHPVIAKSLQSMLDFEGTDDEFQDTYMATFSITYSDMFVMVQSTDLKENGDKIPVTLENRQEYVDLYTDWLLNKSIAKQFDAFKKGFDLVMKDKHLADLFTAEEVEMLVCGSKEWDFNSLEENTRYDGFSKSHSVIINFWEVFYEFNEDEKKQLLAFVTGSDRVPVGGLSNLKLVIVKNGPDSDRY</sequence>
<dbReference type="Gene3D" id="3.30.2160.10">
    <property type="entry name" value="Hect, E3 ligase catalytic domain"/>
    <property type="match status" value="1"/>
</dbReference>
<evidence type="ECO:0000259" key="6">
    <source>
        <dbReference type="PROSITE" id="PS50237"/>
    </source>
</evidence>
<keyword evidence="3" id="KW-0808">Transferase</keyword>
<accession>A0AAN0IJF0</accession>
<comment type="catalytic activity">
    <reaction evidence="1">
        <text>S-ubiquitinyl-[E2 ubiquitin-conjugating enzyme]-L-cysteine + [acceptor protein]-L-lysine = [E2 ubiquitin-conjugating enzyme]-L-cysteine + N(6)-ubiquitinyl-[acceptor protein]-L-lysine.</text>
        <dbReference type="EC" id="2.3.2.26"/>
    </reaction>
</comment>
<dbReference type="AlphaFoldDB" id="A0AAN0IJF0"/>
<dbReference type="Proteomes" id="UP000007879">
    <property type="component" value="Unassembled WGS sequence"/>
</dbReference>
<dbReference type="InterPro" id="IPR000569">
    <property type="entry name" value="HECT_dom"/>
</dbReference>
<dbReference type="RefSeq" id="XP_003391722.2">
    <property type="nucleotide sequence ID" value="XM_003391674.2"/>
</dbReference>
<dbReference type="Gene3D" id="3.30.2410.10">
    <property type="entry name" value="Hect, E3 ligase catalytic domain"/>
    <property type="match status" value="1"/>
</dbReference>
<dbReference type="InterPro" id="IPR035983">
    <property type="entry name" value="Hect_E3_ubiquitin_ligase"/>
</dbReference>
<dbReference type="GO" id="GO:0061630">
    <property type="term" value="F:ubiquitin protein ligase activity"/>
    <property type="evidence" value="ECO:0007669"/>
    <property type="project" value="UniProtKB-EC"/>
</dbReference>
<dbReference type="EC" id="2.3.2.26" evidence="2"/>
<evidence type="ECO:0000256" key="5">
    <source>
        <dbReference type="PROSITE-ProRule" id="PRU00104"/>
    </source>
</evidence>
<keyword evidence="8" id="KW-1185">Reference proteome</keyword>
<evidence type="ECO:0000313" key="7">
    <source>
        <dbReference type="EnsemblMetazoa" id="XP_003391722.2"/>
    </source>
</evidence>
<dbReference type="GeneID" id="100640268"/>
<dbReference type="PANTHER" id="PTHR45700:SF9">
    <property type="entry name" value="HECT-TYPE E3 UBIQUITIN TRANSFERASE"/>
    <property type="match status" value="1"/>
</dbReference>
<proteinExistence type="predicted"/>
<evidence type="ECO:0000256" key="3">
    <source>
        <dbReference type="ARBA" id="ARBA00022679"/>
    </source>
</evidence>
<dbReference type="InterPro" id="IPR044611">
    <property type="entry name" value="E3A/B/C-like"/>
</dbReference>
<feature type="domain" description="HECT" evidence="6">
    <location>
        <begin position="10"/>
        <end position="261"/>
    </location>
</feature>
<reference evidence="8" key="1">
    <citation type="journal article" date="2010" name="Nature">
        <title>The Amphimedon queenslandica genome and the evolution of animal complexity.</title>
        <authorList>
            <person name="Srivastava M."/>
            <person name="Simakov O."/>
            <person name="Chapman J."/>
            <person name="Fahey B."/>
            <person name="Gauthier M.E."/>
            <person name="Mitros T."/>
            <person name="Richards G.S."/>
            <person name="Conaco C."/>
            <person name="Dacre M."/>
            <person name="Hellsten U."/>
            <person name="Larroux C."/>
            <person name="Putnam N.H."/>
            <person name="Stanke M."/>
            <person name="Adamska M."/>
            <person name="Darling A."/>
            <person name="Degnan S.M."/>
            <person name="Oakley T.H."/>
            <person name="Plachetzki D.C."/>
            <person name="Zhai Y."/>
            <person name="Adamski M."/>
            <person name="Calcino A."/>
            <person name="Cummins S.F."/>
            <person name="Goodstein D.M."/>
            <person name="Harris C."/>
            <person name="Jackson D.J."/>
            <person name="Leys S.P."/>
            <person name="Shu S."/>
            <person name="Woodcroft B.J."/>
            <person name="Vervoort M."/>
            <person name="Kosik K.S."/>
            <person name="Manning G."/>
            <person name="Degnan B.M."/>
            <person name="Rokhsar D.S."/>
        </authorList>
    </citation>
    <scope>NUCLEOTIDE SEQUENCE [LARGE SCALE GENOMIC DNA]</scope>
</reference>
<organism evidence="7 8">
    <name type="scientific">Amphimedon queenslandica</name>
    <name type="common">Sponge</name>
    <dbReference type="NCBI Taxonomy" id="400682"/>
    <lineage>
        <taxon>Eukaryota</taxon>
        <taxon>Metazoa</taxon>
        <taxon>Porifera</taxon>
        <taxon>Demospongiae</taxon>
        <taxon>Heteroscleromorpha</taxon>
        <taxon>Haplosclerida</taxon>
        <taxon>Niphatidae</taxon>
        <taxon>Amphimedon</taxon>
    </lineage>
</organism>
<evidence type="ECO:0000256" key="4">
    <source>
        <dbReference type="ARBA" id="ARBA00022786"/>
    </source>
</evidence>